<evidence type="ECO:0000313" key="3">
    <source>
        <dbReference type="EMBL" id="GAA0176557.1"/>
    </source>
</evidence>
<name>A0AAV3RJG0_LITER</name>
<sequence>MRRQYPKGKQPEVEMNTNSNKKKIVSPQLKEYGNPTAPLITTNRMATSSLTPFSQEKKIEVQNANDKIKKSNGKNWSPFADGILNEDNIGEIEDYQNAVNQLYNGGLTQGLPFFKKFHK</sequence>
<evidence type="ECO:0000313" key="4">
    <source>
        <dbReference type="Proteomes" id="UP001454036"/>
    </source>
</evidence>
<dbReference type="EMBL" id="BAABME010010200">
    <property type="protein sequence ID" value="GAA0176557.1"/>
    <property type="molecule type" value="Genomic_DNA"/>
</dbReference>
<feature type="region of interest" description="Disordered" evidence="1">
    <location>
        <begin position="1"/>
        <end position="25"/>
    </location>
</feature>
<organism evidence="3 4">
    <name type="scientific">Lithospermum erythrorhizon</name>
    <name type="common">Purple gromwell</name>
    <name type="synonym">Lithospermum officinale var. erythrorhizon</name>
    <dbReference type="NCBI Taxonomy" id="34254"/>
    <lineage>
        <taxon>Eukaryota</taxon>
        <taxon>Viridiplantae</taxon>
        <taxon>Streptophyta</taxon>
        <taxon>Embryophyta</taxon>
        <taxon>Tracheophyta</taxon>
        <taxon>Spermatophyta</taxon>
        <taxon>Magnoliopsida</taxon>
        <taxon>eudicotyledons</taxon>
        <taxon>Gunneridae</taxon>
        <taxon>Pentapetalae</taxon>
        <taxon>asterids</taxon>
        <taxon>lamiids</taxon>
        <taxon>Boraginales</taxon>
        <taxon>Boraginaceae</taxon>
        <taxon>Boraginoideae</taxon>
        <taxon>Lithospermeae</taxon>
        <taxon>Lithospermum</taxon>
    </lineage>
</organism>
<dbReference type="AlphaFoldDB" id="A0AAV3RJG0"/>
<keyword evidence="4" id="KW-1185">Reference proteome</keyword>
<dbReference type="EMBL" id="BAABME010032905">
    <property type="protein sequence ID" value="GAA0151122.1"/>
    <property type="molecule type" value="Genomic_DNA"/>
</dbReference>
<accession>A0AAV3RJG0</accession>
<dbReference type="Proteomes" id="UP001454036">
    <property type="component" value="Unassembled WGS sequence"/>
</dbReference>
<evidence type="ECO:0000256" key="1">
    <source>
        <dbReference type="SAM" id="MobiDB-lite"/>
    </source>
</evidence>
<protein>
    <submittedName>
        <fullName evidence="3">Uncharacterized protein</fullName>
    </submittedName>
</protein>
<proteinExistence type="predicted"/>
<evidence type="ECO:0000313" key="2">
    <source>
        <dbReference type="EMBL" id="GAA0151122.1"/>
    </source>
</evidence>
<reference evidence="3 4" key="1">
    <citation type="submission" date="2024-01" db="EMBL/GenBank/DDBJ databases">
        <title>The complete chloroplast genome sequence of Lithospermum erythrorhizon: insights into the phylogenetic relationship among Boraginaceae species and the maternal lineages of purple gromwells.</title>
        <authorList>
            <person name="Okada T."/>
            <person name="Watanabe K."/>
        </authorList>
    </citation>
    <scope>NUCLEOTIDE SEQUENCE [LARGE SCALE GENOMIC DNA]</scope>
</reference>
<gene>
    <name evidence="3" type="ORF">LIER_29528</name>
    <name evidence="2" type="ORF">LIER_43135</name>
</gene>
<comment type="caution">
    <text evidence="3">The sequence shown here is derived from an EMBL/GenBank/DDBJ whole genome shotgun (WGS) entry which is preliminary data.</text>
</comment>